<evidence type="ECO:0000313" key="9">
    <source>
        <dbReference type="Proteomes" id="UP000663852"/>
    </source>
</evidence>
<keyword evidence="3" id="KW-0479">Metal-binding</keyword>
<dbReference type="SMART" id="SM00054">
    <property type="entry name" value="EFh"/>
    <property type="match status" value="2"/>
</dbReference>
<protein>
    <recommendedName>
        <fullName evidence="7">EF-hand domain-containing protein</fullName>
    </recommendedName>
</protein>
<evidence type="ECO:0000256" key="4">
    <source>
        <dbReference type="ARBA" id="ARBA00022737"/>
    </source>
</evidence>
<dbReference type="EMBL" id="CAJNOJ010000111">
    <property type="protein sequence ID" value="CAF1133760.1"/>
    <property type="molecule type" value="Genomic_DNA"/>
</dbReference>
<dbReference type="AlphaFoldDB" id="A0A814RGL0"/>
<evidence type="ECO:0000259" key="7">
    <source>
        <dbReference type="PROSITE" id="PS50222"/>
    </source>
</evidence>
<evidence type="ECO:0000256" key="1">
    <source>
        <dbReference type="ARBA" id="ARBA00006049"/>
    </source>
</evidence>
<dbReference type="SUPFAM" id="SSF47473">
    <property type="entry name" value="EF-hand"/>
    <property type="match status" value="1"/>
</dbReference>
<organism evidence="8 9">
    <name type="scientific">Adineta ricciae</name>
    <name type="common">Rotifer</name>
    <dbReference type="NCBI Taxonomy" id="249248"/>
    <lineage>
        <taxon>Eukaryota</taxon>
        <taxon>Metazoa</taxon>
        <taxon>Spiralia</taxon>
        <taxon>Gnathifera</taxon>
        <taxon>Rotifera</taxon>
        <taxon>Eurotatoria</taxon>
        <taxon>Bdelloidea</taxon>
        <taxon>Adinetida</taxon>
        <taxon>Adinetidae</taxon>
        <taxon>Adineta</taxon>
    </lineage>
</organism>
<dbReference type="PANTHER" id="PTHR23055:SF178">
    <property type="entry name" value="NEUROCALCIN HOMOLOG"/>
    <property type="match status" value="1"/>
</dbReference>
<evidence type="ECO:0000256" key="6">
    <source>
        <dbReference type="ARBA" id="ARBA00023288"/>
    </source>
</evidence>
<proteinExistence type="inferred from homology"/>
<keyword evidence="6" id="KW-0449">Lipoprotein</keyword>
<evidence type="ECO:0000256" key="3">
    <source>
        <dbReference type="ARBA" id="ARBA00022723"/>
    </source>
</evidence>
<dbReference type="PANTHER" id="PTHR23055">
    <property type="entry name" value="CALCIUM BINDING PROTEINS"/>
    <property type="match status" value="1"/>
</dbReference>
<dbReference type="InterPro" id="IPR011992">
    <property type="entry name" value="EF-hand-dom_pair"/>
</dbReference>
<evidence type="ECO:0000256" key="2">
    <source>
        <dbReference type="ARBA" id="ARBA00022707"/>
    </source>
</evidence>
<name>A0A814RGL0_ADIRI</name>
<keyword evidence="5" id="KW-0106">Calcium</keyword>
<dbReference type="GO" id="GO:0005509">
    <property type="term" value="F:calcium ion binding"/>
    <property type="evidence" value="ECO:0007669"/>
    <property type="project" value="InterPro"/>
</dbReference>
<comment type="caution">
    <text evidence="8">The sequence shown here is derived from an EMBL/GenBank/DDBJ whole genome shotgun (WGS) entry which is preliminary data.</text>
</comment>
<dbReference type="Pfam" id="PF13833">
    <property type="entry name" value="EF-hand_8"/>
    <property type="match status" value="1"/>
</dbReference>
<feature type="domain" description="EF-hand" evidence="7">
    <location>
        <begin position="68"/>
        <end position="103"/>
    </location>
</feature>
<reference evidence="8" key="1">
    <citation type="submission" date="2021-02" db="EMBL/GenBank/DDBJ databases">
        <authorList>
            <person name="Nowell W R."/>
        </authorList>
    </citation>
    <scope>NUCLEOTIDE SEQUENCE</scope>
</reference>
<dbReference type="InterPro" id="IPR002048">
    <property type="entry name" value="EF_hand_dom"/>
</dbReference>
<dbReference type="Gene3D" id="1.10.238.10">
    <property type="entry name" value="EF-hand"/>
    <property type="match status" value="1"/>
</dbReference>
<keyword evidence="4" id="KW-0677">Repeat</keyword>
<gene>
    <name evidence="8" type="ORF">EDS130_LOCUS21710</name>
</gene>
<sequence length="188" mass="22577">MGARSSRQSYQQWDLNELSRQTGIPVDQVHQLHQQFMKAAGRDGQLDQREFMNFYSRFPGAQQQDPRYMQQQIPRIYRTFDRDNSGTLSFDEFLSAVVMMNHNVPRRQRINYLIQQNNHNGRQNGDGRISPQYGHQVFRRINDYYGLPQGTEHQCWKQVDRNNRGYVTQDELIEYISQQDAYNRRYQY</sequence>
<dbReference type="InterPro" id="IPR018247">
    <property type="entry name" value="EF_Hand_1_Ca_BS"/>
</dbReference>
<dbReference type="OrthoDB" id="9975509at2759"/>
<accession>A0A814RGL0</accession>
<dbReference type="InterPro" id="IPR028846">
    <property type="entry name" value="Recoverin"/>
</dbReference>
<comment type="similarity">
    <text evidence="1">Belongs to the recoverin family.</text>
</comment>
<evidence type="ECO:0000256" key="5">
    <source>
        <dbReference type="ARBA" id="ARBA00022837"/>
    </source>
</evidence>
<dbReference type="PROSITE" id="PS00018">
    <property type="entry name" value="EF_HAND_1"/>
    <property type="match status" value="1"/>
</dbReference>
<evidence type="ECO:0000313" key="8">
    <source>
        <dbReference type="EMBL" id="CAF1133760.1"/>
    </source>
</evidence>
<dbReference type="PROSITE" id="PS50222">
    <property type="entry name" value="EF_HAND_2"/>
    <property type="match status" value="1"/>
</dbReference>
<dbReference type="Proteomes" id="UP000663852">
    <property type="component" value="Unassembled WGS sequence"/>
</dbReference>
<keyword evidence="2" id="KW-0519">Myristate</keyword>